<evidence type="ECO:0000313" key="3">
    <source>
        <dbReference type="Proteomes" id="UP000244223"/>
    </source>
</evidence>
<evidence type="ECO:0008006" key="4">
    <source>
        <dbReference type="Google" id="ProtNLM"/>
    </source>
</evidence>
<evidence type="ECO:0000313" key="2">
    <source>
        <dbReference type="EMBL" id="PTQ89128.1"/>
    </source>
</evidence>
<feature type="transmembrane region" description="Helical" evidence="1">
    <location>
        <begin position="12"/>
        <end position="32"/>
    </location>
</feature>
<name>A0A2T5IYN0_9GAMM</name>
<accession>A0A2T5IYN0</accession>
<dbReference type="OrthoDB" id="6720949at2"/>
<organism evidence="2 3">
    <name type="scientific">Agitococcus lubricus</name>
    <dbReference type="NCBI Taxonomy" id="1077255"/>
    <lineage>
        <taxon>Bacteria</taxon>
        <taxon>Pseudomonadati</taxon>
        <taxon>Pseudomonadota</taxon>
        <taxon>Gammaproteobacteria</taxon>
        <taxon>Moraxellales</taxon>
        <taxon>Moraxellaceae</taxon>
        <taxon>Agitococcus</taxon>
    </lineage>
</organism>
<comment type="caution">
    <text evidence="2">The sequence shown here is derived from an EMBL/GenBank/DDBJ whole genome shotgun (WGS) entry which is preliminary data.</text>
</comment>
<gene>
    <name evidence="2" type="ORF">C8N29_1087</name>
</gene>
<dbReference type="AlphaFoldDB" id="A0A2T5IYN0"/>
<keyword evidence="1" id="KW-1133">Transmembrane helix</keyword>
<feature type="transmembrane region" description="Helical" evidence="1">
    <location>
        <begin position="44"/>
        <end position="63"/>
    </location>
</feature>
<evidence type="ECO:0000256" key="1">
    <source>
        <dbReference type="SAM" id="Phobius"/>
    </source>
</evidence>
<keyword evidence="1" id="KW-0472">Membrane</keyword>
<protein>
    <recommendedName>
        <fullName evidence="4">Zinc ribbon protein</fullName>
    </recommendedName>
</protein>
<dbReference type="Proteomes" id="UP000244223">
    <property type="component" value="Unassembled WGS sequence"/>
</dbReference>
<reference evidence="2 3" key="1">
    <citation type="submission" date="2018-04" db="EMBL/GenBank/DDBJ databases">
        <title>Genomic Encyclopedia of Archaeal and Bacterial Type Strains, Phase II (KMG-II): from individual species to whole genera.</title>
        <authorList>
            <person name="Goeker M."/>
        </authorList>
    </citation>
    <scope>NUCLEOTIDE SEQUENCE [LARGE SCALE GENOMIC DNA]</scope>
    <source>
        <strain evidence="2 3">DSM 5822</strain>
    </source>
</reference>
<keyword evidence="3" id="KW-1185">Reference proteome</keyword>
<proteinExistence type="predicted"/>
<sequence>MTIRHILWIQHTYKACLSLSSVLAVILFGAILDLYSLPAHSGNVMTVLLAALLVSCGVLILVLRKVRCPVCRYVFVGKREPSLLTRSCRNCGRRAGDTG</sequence>
<keyword evidence="1" id="KW-0812">Transmembrane</keyword>
<dbReference type="RefSeq" id="WP_107865773.1">
    <property type="nucleotide sequence ID" value="NZ_QAON01000008.1"/>
</dbReference>
<dbReference type="EMBL" id="QAON01000008">
    <property type="protein sequence ID" value="PTQ89128.1"/>
    <property type="molecule type" value="Genomic_DNA"/>
</dbReference>